<feature type="region of interest" description="Disordered" evidence="1">
    <location>
        <begin position="1"/>
        <end position="35"/>
    </location>
</feature>
<gene>
    <name evidence="2" type="ORF">SERN_2889</name>
</gene>
<dbReference type="Proteomes" id="UP000297318">
    <property type="component" value="Unassembled WGS sequence"/>
</dbReference>
<evidence type="ECO:0000313" key="3">
    <source>
        <dbReference type="Proteomes" id="UP000297318"/>
    </source>
</evidence>
<dbReference type="EMBL" id="RHPJ01000005">
    <property type="protein sequence ID" value="TGO03877.1"/>
    <property type="molecule type" value="Genomic_DNA"/>
</dbReference>
<feature type="compositionally biased region" description="Low complexity" evidence="1">
    <location>
        <begin position="15"/>
        <end position="24"/>
    </location>
</feature>
<dbReference type="OrthoDB" id="5160265at2"/>
<organism evidence="2 3">
    <name type="scientific">Serinibacter arcticus</name>
    <dbReference type="NCBI Taxonomy" id="1655435"/>
    <lineage>
        <taxon>Bacteria</taxon>
        <taxon>Bacillati</taxon>
        <taxon>Actinomycetota</taxon>
        <taxon>Actinomycetes</taxon>
        <taxon>Micrococcales</taxon>
        <taxon>Beutenbergiaceae</taxon>
        <taxon>Serinibacter</taxon>
    </lineage>
</organism>
<protein>
    <submittedName>
        <fullName evidence="2">Uncharacterized protein</fullName>
    </submittedName>
</protein>
<evidence type="ECO:0000313" key="2">
    <source>
        <dbReference type="EMBL" id="TGO03877.1"/>
    </source>
</evidence>
<comment type="caution">
    <text evidence="2">The sequence shown here is derived from an EMBL/GenBank/DDBJ whole genome shotgun (WGS) entry which is preliminary data.</text>
</comment>
<accession>A0A4Z1E229</accession>
<dbReference type="AlphaFoldDB" id="A0A4Z1E229"/>
<sequence length="174" mass="18566">MRARPTRTLLSPSVTGTRTGTTAAQASVAEAPGAAPRPTFQQLPPAELHAMLADHGLLGRRLGRLLGVTTTWATTRWAPGPVRGTVVPTFHIRVPGACPDRAAGEQVTQKLQRQGWRWRLVADRGSFRVDAKRQGASIAITARDNTIGFTVQGAPVAIGPTQARLLMAGVYDDD</sequence>
<dbReference type="RefSeq" id="WP_135850899.1">
    <property type="nucleotide sequence ID" value="NZ_RHPJ01000005.1"/>
</dbReference>
<name>A0A4Z1E229_9MICO</name>
<proteinExistence type="predicted"/>
<keyword evidence="3" id="KW-1185">Reference proteome</keyword>
<evidence type="ECO:0000256" key="1">
    <source>
        <dbReference type="SAM" id="MobiDB-lite"/>
    </source>
</evidence>
<reference evidence="2 3" key="1">
    <citation type="submission" date="2018-11" db="EMBL/GenBank/DDBJ databases">
        <title>Complete genome sequencing of the Actinobacteria Serinibacter sp. K3-2.</title>
        <authorList>
            <person name="Rakitin A.L."/>
            <person name="Beletsky A.V."/>
            <person name="Mardanov A.V."/>
            <person name="Ravin N.V."/>
            <person name="Gromova A.S."/>
            <person name="Filippova S.N."/>
            <person name="Gal'Chenko V.F."/>
        </authorList>
    </citation>
    <scope>NUCLEOTIDE SEQUENCE [LARGE SCALE GENOMIC DNA]</scope>
    <source>
        <strain evidence="2 3">K3-2</strain>
    </source>
</reference>